<dbReference type="EMBL" id="JBHRSS010000008">
    <property type="protein sequence ID" value="MFC3105321.1"/>
    <property type="molecule type" value="Genomic_DNA"/>
</dbReference>
<feature type="region of interest" description="Disordered" evidence="1">
    <location>
        <begin position="184"/>
        <end position="203"/>
    </location>
</feature>
<evidence type="ECO:0000256" key="1">
    <source>
        <dbReference type="SAM" id="MobiDB-lite"/>
    </source>
</evidence>
<proteinExistence type="predicted"/>
<sequence>MPALVLLAASSTVALAAADDDAAKPVARQILILPFDMVDTSLQGEMNHGPLESDVKRLQRTEQIARRAIDHLPEFNVVENSPVADRIDGAQATYRYLYACNGCDVDIGKAAGADLVMTGWVQKVSNLILNINATIRRVDTGREVGGASVDMRNDTDDSWRSSALYLVEHPLLSNYRSRVQAVESGEAEPAEAPKRVPINHYPG</sequence>
<dbReference type="Proteomes" id="UP001595462">
    <property type="component" value="Unassembled WGS sequence"/>
</dbReference>
<reference evidence="4" key="1">
    <citation type="journal article" date="2019" name="Int. J. Syst. Evol. Microbiol.">
        <title>The Global Catalogue of Microorganisms (GCM) 10K type strain sequencing project: providing services to taxonomists for standard genome sequencing and annotation.</title>
        <authorList>
            <consortium name="The Broad Institute Genomics Platform"/>
            <consortium name="The Broad Institute Genome Sequencing Center for Infectious Disease"/>
            <person name="Wu L."/>
            <person name="Ma J."/>
        </authorList>
    </citation>
    <scope>NUCLEOTIDE SEQUENCE [LARGE SCALE GENOMIC DNA]</scope>
    <source>
        <strain evidence="4">KCTC 52640</strain>
    </source>
</reference>
<protein>
    <submittedName>
        <fullName evidence="3">DUF3280 domain-containing protein</fullName>
    </submittedName>
</protein>
<name>A0ABV7ETS2_9GAMM</name>
<keyword evidence="2" id="KW-0732">Signal</keyword>
<keyword evidence="4" id="KW-1185">Reference proteome</keyword>
<dbReference type="RefSeq" id="WP_380690879.1">
    <property type="nucleotide sequence ID" value="NZ_JBHRSS010000008.1"/>
</dbReference>
<evidence type="ECO:0000313" key="3">
    <source>
        <dbReference type="EMBL" id="MFC3105321.1"/>
    </source>
</evidence>
<feature type="chain" id="PRO_5045534004" evidence="2">
    <location>
        <begin position="17"/>
        <end position="203"/>
    </location>
</feature>
<feature type="signal peptide" evidence="2">
    <location>
        <begin position="1"/>
        <end position="16"/>
    </location>
</feature>
<organism evidence="3 4">
    <name type="scientific">Salinisphaera aquimarina</name>
    <dbReference type="NCBI Taxonomy" id="2094031"/>
    <lineage>
        <taxon>Bacteria</taxon>
        <taxon>Pseudomonadati</taxon>
        <taxon>Pseudomonadota</taxon>
        <taxon>Gammaproteobacteria</taxon>
        <taxon>Salinisphaerales</taxon>
        <taxon>Salinisphaeraceae</taxon>
        <taxon>Salinisphaera</taxon>
    </lineage>
</organism>
<accession>A0ABV7ETS2</accession>
<comment type="caution">
    <text evidence="3">The sequence shown here is derived from an EMBL/GenBank/DDBJ whole genome shotgun (WGS) entry which is preliminary data.</text>
</comment>
<evidence type="ECO:0000313" key="4">
    <source>
        <dbReference type="Proteomes" id="UP001595462"/>
    </source>
</evidence>
<dbReference type="InterPro" id="IPR021698">
    <property type="entry name" value="DUF3280"/>
</dbReference>
<evidence type="ECO:0000256" key="2">
    <source>
        <dbReference type="SAM" id="SignalP"/>
    </source>
</evidence>
<dbReference type="Pfam" id="PF11684">
    <property type="entry name" value="DUF3280"/>
    <property type="match status" value="1"/>
</dbReference>
<gene>
    <name evidence="3" type="ORF">ACFOSU_15675</name>
</gene>